<feature type="domain" description="HU" evidence="3">
    <location>
        <begin position="1"/>
        <end position="113"/>
    </location>
</feature>
<comment type="caution">
    <text evidence="4">The sequence shown here is derived from an EMBL/GenBank/DDBJ whole genome shotgun (WGS) entry which is preliminary data.</text>
</comment>
<evidence type="ECO:0000256" key="1">
    <source>
        <dbReference type="ARBA" id="ARBA00023125"/>
    </source>
</evidence>
<evidence type="ECO:0000313" key="5">
    <source>
        <dbReference type="Proteomes" id="UP000482295"/>
    </source>
</evidence>
<organism evidence="4 5">
    <name type="scientific">Prevotella vespertina</name>
    <dbReference type="NCBI Taxonomy" id="2608404"/>
    <lineage>
        <taxon>Bacteria</taxon>
        <taxon>Pseudomonadati</taxon>
        <taxon>Bacteroidota</taxon>
        <taxon>Bacteroidia</taxon>
        <taxon>Bacteroidales</taxon>
        <taxon>Prevotellaceae</taxon>
        <taxon>Prevotella</taxon>
    </lineage>
</organism>
<dbReference type="AlphaFoldDB" id="A0A7C9LUP6"/>
<keyword evidence="1 4" id="KW-0238">DNA-binding</keyword>
<accession>A0A7C9LUP6</accession>
<dbReference type="Gene3D" id="4.10.520.10">
    <property type="entry name" value="IHF-like DNA-binding proteins"/>
    <property type="match status" value="1"/>
</dbReference>
<dbReference type="NCBIfam" id="TIGR01201">
    <property type="entry name" value="HU_rel"/>
    <property type="match status" value="1"/>
</dbReference>
<dbReference type="EMBL" id="VVIQ01000013">
    <property type="protein sequence ID" value="MUL28679.1"/>
    <property type="molecule type" value="Genomic_DNA"/>
</dbReference>
<dbReference type="SUPFAM" id="SSF47729">
    <property type="entry name" value="IHF-like DNA-binding proteins"/>
    <property type="match status" value="1"/>
</dbReference>
<evidence type="ECO:0000259" key="3">
    <source>
        <dbReference type="Pfam" id="PF18291"/>
    </source>
</evidence>
<dbReference type="GO" id="GO:0003677">
    <property type="term" value="F:DNA binding"/>
    <property type="evidence" value="ECO:0007669"/>
    <property type="project" value="UniProtKB-KW"/>
</dbReference>
<dbReference type="InterPro" id="IPR005902">
    <property type="entry name" value="HU_DNA-bd_put"/>
</dbReference>
<dbReference type="RefSeq" id="WP_155716538.1">
    <property type="nucleotide sequence ID" value="NZ_VVIQ01000013.1"/>
</dbReference>
<evidence type="ECO:0000313" key="4">
    <source>
        <dbReference type="EMBL" id="MUL28679.1"/>
    </source>
</evidence>
<protein>
    <submittedName>
        <fullName evidence="4">DNA-binding protein</fullName>
    </submittedName>
</protein>
<sequence length="166" mass="18222">MSIKYRLYQDNRTNSKHKGAWYARAFSPELVDMKELANRINNSCTVTHSDVIAVITALVGEMNYALREGKRVKLDSLGTFRVGIHSQGVTNVKDFNVQKHISRPHVIFTPAVSVGADRRRTPLLLTGLKVQESLIYKGSTKKKGGKKGSDPASSEGSEEHGPISAG</sequence>
<feature type="region of interest" description="Disordered" evidence="2">
    <location>
        <begin position="139"/>
        <end position="166"/>
    </location>
</feature>
<dbReference type="Proteomes" id="UP000482295">
    <property type="component" value="Unassembled WGS sequence"/>
</dbReference>
<feature type="compositionally biased region" description="Basic and acidic residues" evidence="2">
    <location>
        <begin position="157"/>
        <end position="166"/>
    </location>
</feature>
<reference evidence="4 5" key="1">
    <citation type="submission" date="2019-09" db="EMBL/GenBank/DDBJ databases">
        <title>Prevotella A2879 sp. nov., isolated from an abscess of a patient.</title>
        <authorList>
            <person name="Buhl M."/>
            <person name="Oberhettinger P."/>
        </authorList>
    </citation>
    <scope>NUCLEOTIDE SEQUENCE [LARGE SCALE GENOMIC DNA]</scope>
    <source>
        <strain evidence="4 5">A2879</strain>
    </source>
</reference>
<name>A0A7C9LUP6_9BACT</name>
<proteinExistence type="predicted"/>
<dbReference type="InterPro" id="IPR010992">
    <property type="entry name" value="IHF-like_DNA-bd_dom_sf"/>
</dbReference>
<gene>
    <name evidence="4" type="ORF">F0475_10295</name>
</gene>
<evidence type="ECO:0000256" key="2">
    <source>
        <dbReference type="SAM" id="MobiDB-lite"/>
    </source>
</evidence>
<dbReference type="Pfam" id="PF18291">
    <property type="entry name" value="HU-HIG"/>
    <property type="match status" value="1"/>
</dbReference>
<dbReference type="InterPro" id="IPR041607">
    <property type="entry name" value="HU-HIG"/>
</dbReference>
<keyword evidence="5" id="KW-1185">Reference proteome</keyword>